<dbReference type="WBParaSite" id="BPAG_0001050601-mRNA-1">
    <property type="protein sequence ID" value="BPAG_0001050601-mRNA-1"/>
    <property type="gene ID" value="BPAG_0001050601"/>
</dbReference>
<evidence type="ECO:0000313" key="4">
    <source>
        <dbReference type="Proteomes" id="UP000278627"/>
    </source>
</evidence>
<dbReference type="InterPro" id="IPR003609">
    <property type="entry name" value="Pan_app"/>
</dbReference>
<feature type="domain" description="Apple" evidence="2">
    <location>
        <begin position="70"/>
        <end position="164"/>
    </location>
</feature>
<keyword evidence="1" id="KW-0472">Membrane</keyword>
<keyword evidence="4" id="KW-1185">Reference proteome</keyword>
<organism evidence="5">
    <name type="scientific">Brugia pahangi</name>
    <name type="common">Filarial nematode worm</name>
    <dbReference type="NCBI Taxonomy" id="6280"/>
    <lineage>
        <taxon>Eukaryota</taxon>
        <taxon>Metazoa</taxon>
        <taxon>Ecdysozoa</taxon>
        <taxon>Nematoda</taxon>
        <taxon>Chromadorea</taxon>
        <taxon>Rhabditida</taxon>
        <taxon>Spirurina</taxon>
        <taxon>Spiruromorpha</taxon>
        <taxon>Filarioidea</taxon>
        <taxon>Onchocercidae</taxon>
        <taxon>Brugia</taxon>
    </lineage>
</organism>
<evidence type="ECO:0000313" key="5">
    <source>
        <dbReference type="WBParaSite" id="BPAG_0001050601-mRNA-1"/>
    </source>
</evidence>
<reference evidence="5" key="1">
    <citation type="submission" date="2017-02" db="UniProtKB">
        <authorList>
            <consortium name="WormBaseParasite"/>
        </authorList>
    </citation>
    <scope>IDENTIFICATION</scope>
</reference>
<dbReference type="AlphaFoldDB" id="A0A0N4TPM2"/>
<accession>A0A0N4TPM2</accession>
<dbReference type="EMBL" id="UZAD01013188">
    <property type="protein sequence ID" value="VDN91654.1"/>
    <property type="molecule type" value="Genomic_DNA"/>
</dbReference>
<gene>
    <name evidence="3" type="ORF">BPAG_LOCUS10468</name>
</gene>
<evidence type="ECO:0000256" key="1">
    <source>
        <dbReference type="SAM" id="Phobius"/>
    </source>
</evidence>
<feature type="transmembrane region" description="Helical" evidence="1">
    <location>
        <begin position="20"/>
        <end position="40"/>
    </location>
</feature>
<dbReference type="Pfam" id="PF00024">
    <property type="entry name" value="PAN_1"/>
    <property type="match status" value="1"/>
</dbReference>
<dbReference type="Proteomes" id="UP000278627">
    <property type="component" value="Unassembled WGS sequence"/>
</dbReference>
<name>A0A0N4TPM2_BRUPA</name>
<proteinExistence type="predicted"/>
<protein>
    <submittedName>
        <fullName evidence="5">Apple domain-containing protein</fullName>
    </submittedName>
</protein>
<evidence type="ECO:0000313" key="3">
    <source>
        <dbReference type="EMBL" id="VDN91654.1"/>
    </source>
</evidence>
<reference evidence="3 4" key="2">
    <citation type="submission" date="2018-11" db="EMBL/GenBank/DDBJ databases">
        <authorList>
            <consortium name="Pathogen Informatics"/>
        </authorList>
    </citation>
    <scope>NUCLEOTIDE SEQUENCE [LARGE SCALE GENOMIC DNA]</scope>
</reference>
<keyword evidence="1" id="KW-0812">Transmembrane</keyword>
<keyword evidence="1" id="KW-1133">Transmembrane helix</keyword>
<sequence>MLWRHCTATGRHPIRPHQNLVLFLIAGIPVFTWATTEWFGDSRAYMNTIRSQPFHDVIYDIPECPDGLESEAIPEYAYFGPMITSIGVLKHVECLDNCIKHSKCVAVNFFAPMAFQASSSSKFFKFTENKARNGFCELLSESQLDNPKLMRPYKQAAYFENIQCRAGNDIVDDVEENPPERPKDDSITILKKLSEQVDQYRQ</sequence>
<evidence type="ECO:0000259" key="2">
    <source>
        <dbReference type="Pfam" id="PF00024"/>
    </source>
</evidence>